<protein>
    <recommendedName>
        <fullName evidence="1">Glycosyltransferase 61 catalytic domain-containing protein</fullName>
    </recommendedName>
</protein>
<evidence type="ECO:0000313" key="2">
    <source>
        <dbReference type="EMBL" id="QHT16428.1"/>
    </source>
</evidence>
<dbReference type="AlphaFoldDB" id="A0A6C0DHM2"/>
<name>A0A6C0DHM2_9ZZZZ</name>
<accession>A0A6C0DHM2</accession>
<evidence type="ECO:0000259" key="1">
    <source>
        <dbReference type="Pfam" id="PF04577"/>
    </source>
</evidence>
<reference evidence="2" key="1">
    <citation type="journal article" date="2020" name="Nature">
        <title>Giant virus diversity and host interactions through global metagenomics.</title>
        <authorList>
            <person name="Schulz F."/>
            <person name="Roux S."/>
            <person name="Paez-Espino D."/>
            <person name="Jungbluth S."/>
            <person name="Walsh D.A."/>
            <person name="Denef V.J."/>
            <person name="McMahon K.D."/>
            <person name="Konstantinidis K.T."/>
            <person name="Eloe-Fadrosh E.A."/>
            <person name="Kyrpides N.C."/>
            <person name="Woyke T."/>
        </authorList>
    </citation>
    <scope>NUCLEOTIDE SEQUENCE</scope>
    <source>
        <strain evidence="2">GVMAG-M-3300023174-182</strain>
    </source>
</reference>
<proteinExistence type="predicted"/>
<dbReference type="EMBL" id="MN739625">
    <property type="protein sequence ID" value="QHT16428.1"/>
    <property type="molecule type" value="Genomic_DNA"/>
</dbReference>
<organism evidence="2">
    <name type="scientific">viral metagenome</name>
    <dbReference type="NCBI Taxonomy" id="1070528"/>
    <lineage>
        <taxon>unclassified sequences</taxon>
        <taxon>metagenomes</taxon>
        <taxon>organismal metagenomes</taxon>
    </lineage>
</organism>
<feature type="domain" description="Glycosyltransferase 61 catalytic" evidence="1">
    <location>
        <begin position="99"/>
        <end position="208"/>
    </location>
</feature>
<dbReference type="Pfam" id="PF04577">
    <property type="entry name" value="Glyco_transf_61"/>
    <property type="match status" value="1"/>
</dbReference>
<sequence>MWIYHFFIYNLGGLHFILNENYNVRGSPNTSNLLESDKIVNEPSNKKFQFPIKIYMKNILPFQREAFEIIKDKFELVEDLSKIPDYEIVSIYGETCDTNPYSDDPTIIFPFLRNLFLEKMNFNIIPGKRIFITRKNSETQHNGLLKRSVLNETNFQELLLKFSFDYIQLENYNTHDKIKLFMESELIISPHSSALTFSLFANKNTKIIELLNKGDTHLSHNNHYRNIMEYLGLNYNRYTNLCEDNHGNFNIDCKHFEEYLLNFL</sequence>
<dbReference type="InterPro" id="IPR049625">
    <property type="entry name" value="Glyco_transf_61_cat"/>
</dbReference>
<dbReference type="GO" id="GO:0016757">
    <property type="term" value="F:glycosyltransferase activity"/>
    <property type="evidence" value="ECO:0007669"/>
    <property type="project" value="InterPro"/>
</dbReference>